<dbReference type="InterPro" id="IPR050739">
    <property type="entry name" value="MFP"/>
</dbReference>
<keyword evidence="3 9" id="KW-0813">Transport</keyword>
<keyword evidence="14" id="KW-1185">Reference proteome</keyword>
<evidence type="ECO:0000256" key="7">
    <source>
        <dbReference type="ARBA" id="ARBA00022989"/>
    </source>
</evidence>
<evidence type="ECO:0000256" key="10">
    <source>
        <dbReference type="SAM" id="Coils"/>
    </source>
</evidence>
<dbReference type="PANTHER" id="PTHR30386:SF27">
    <property type="entry name" value="MEMBRANE FUSION PROTEIN (MFP) FAMILY PROTEIN"/>
    <property type="match status" value="1"/>
</dbReference>
<evidence type="ECO:0000256" key="3">
    <source>
        <dbReference type="ARBA" id="ARBA00022448"/>
    </source>
</evidence>
<dbReference type="InterPro" id="IPR059040">
    <property type="entry name" value="HH_CyaD-like"/>
</dbReference>
<dbReference type="Gene3D" id="1.10.287.470">
    <property type="entry name" value="Helix hairpin bin"/>
    <property type="match status" value="1"/>
</dbReference>
<dbReference type="Pfam" id="PF26002">
    <property type="entry name" value="Beta-barrel_AprE"/>
    <property type="match status" value="1"/>
</dbReference>
<protein>
    <recommendedName>
        <fullName evidence="9">Membrane fusion protein (MFP) family protein</fullName>
    </recommendedName>
</protein>
<dbReference type="Proteomes" id="UP001595974">
    <property type="component" value="Unassembled WGS sequence"/>
</dbReference>
<dbReference type="Gene3D" id="2.40.50.100">
    <property type="match status" value="1"/>
</dbReference>
<dbReference type="PANTHER" id="PTHR30386">
    <property type="entry name" value="MEMBRANE FUSION SUBUNIT OF EMRAB-TOLC MULTIDRUG EFFLUX PUMP"/>
    <property type="match status" value="1"/>
</dbReference>
<dbReference type="InterPro" id="IPR006144">
    <property type="entry name" value="Secretion_HlyD_CS"/>
</dbReference>
<evidence type="ECO:0000256" key="1">
    <source>
        <dbReference type="ARBA" id="ARBA00004377"/>
    </source>
</evidence>
<feature type="coiled-coil region" evidence="10">
    <location>
        <begin position="185"/>
        <end position="226"/>
    </location>
</feature>
<reference evidence="14" key="1">
    <citation type="journal article" date="2019" name="Int. J. Syst. Evol. Microbiol.">
        <title>The Global Catalogue of Microorganisms (GCM) 10K type strain sequencing project: providing services to taxonomists for standard genome sequencing and annotation.</title>
        <authorList>
            <consortium name="The Broad Institute Genomics Platform"/>
            <consortium name="The Broad Institute Genome Sequencing Center for Infectious Disease"/>
            <person name="Wu L."/>
            <person name="Ma J."/>
        </authorList>
    </citation>
    <scope>NUCLEOTIDE SEQUENCE [LARGE SCALE GENOMIC DNA]</scope>
    <source>
        <strain evidence="14">SHR3</strain>
    </source>
</reference>
<sequence>MSGMLRLKALGDLVRRYAAAFRHAWRHRVQMEGPARQPHEVAFLPAALALQETPVSPAPRVAMWMLMLFSAIALAWAVFGEIDVVATAQGRVMPNDRTKTIQPLETATVRAIWVSDGQLVGAGDVLVELDATTARADRERLRSDLAAARLQVARSKAMLAAMEHGRLPALPAVVEASESLNAEARRQLLGQYDEYRARARRVEAEIARREAEITSTREQVSKLEQTVPIARRRAEDFRNLVDRNFVSRHGYLEQEQSRIEHEADLAAQKSRLKEIEAAVREAREQRAMLDAETRRANLDDVTEGLQRGAALEQELLKAENRDRLMQLKSPVEGTVQQLAVHTVGGVVTEAQPLMMIVPRDKALEVEAFVDNKDIGFVRPGQPAEVKIETFQYTKYGTIHARIASVSHDAINDEKRGLIYSARVRMERSTIDVDGTPVNLGPGMAVSVEIKTGRRRVIEYFLSPLMQYGNESLRER</sequence>
<feature type="domain" description="CyaD-like alpha-helical hairpin" evidence="11">
    <location>
        <begin position="130"/>
        <end position="325"/>
    </location>
</feature>
<name>A0ABW1AWE9_9RHOO</name>
<dbReference type="PROSITE" id="PS00543">
    <property type="entry name" value="HLYD_FAMILY"/>
    <property type="match status" value="1"/>
</dbReference>
<keyword evidence="7" id="KW-1133">Transmembrane helix</keyword>
<dbReference type="EMBL" id="JBHSOG010000096">
    <property type="protein sequence ID" value="MFC5771576.1"/>
    <property type="molecule type" value="Genomic_DNA"/>
</dbReference>
<comment type="subcellular location">
    <subcellularLocation>
        <location evidence="1 9">Cell inner membrane</location>
        <topology evidence="1 9">Single-pass membrane protein</topology>
    </subcellularLocation>
</comment>
<evidence type="ECO:0000256" key="9">
    <source>
        <dbReference type="RuleBase" id="RU365093"/>
    </source>
</evidence>
<dbReference type="NCBIfam" id="TIGR01843">
    <property type="entry name" value="type_I_hlyD"/>
    <property type="match status" value="1"/>
</dbReference>
<comment type="similarity">
    <text evidence="2 9">Belongs to the membrane fusion protein (MFP) (TC 8.A.1) family.</text>
</comment>
<dbReference type="PRINTS" id="PR01490">
    <property type="entry name" value="RTXTOXIND"/>
</dbReference>
<evidence type="ECO:0000259" key="11">
    <source>
        <dbReference type="Pfam" id="PF25988"/>
    </source>
</evidence>
<keyword evidence="10" id="KW-0175">Coiled coil</keyword>
<keyword evidence="6" id="KW-0812">Transmembrane</keyword>
<evidence type="ECO:0000256" key="8">
    <source>
        <dbReference type="ARBA" id="ARBA00023136"/>
    </source>
</evidence>
<feature type="coiled-coil region" evidence="10">
    <location>
        <begin position="258"/>
        <end position="295"/>
    </location>
</feature>
<dbReference type="Pfam" id="PF25988">
    <property type="entry name" value="HH_CyaD"/>
    <property type="match status" value="1"/>
</dbReference>
<evidence type="ECO:0000256" key="6">
    <source>
        <dbReference type="ARBA" id="ARBA00022692"/>
    </source>
</evidence>
<proteinExistence type="inferred from homology"/>
<evidence type="ECO:0000256" key="4">
    <source>
        <dbReference type="ARBA" id="ARBA00022475"/>
    </source>
</evidence>
<dbReference type="RefSeq" id="WP_096447147.1">
    <property type="nucleotide sequence ID" value="NZ_JBHSOG010000096.1"/>
</dbReference>
<gene>
    <name evidence="13" type="ORF">ACFPTN_19545</name>
</gene>
<evidence type="ECO:0000256" key="5">
    <source>
        <dbReference type="ARBA" id="ARBA00022519"/>
    </source>
</evidence>
<comment type="caution">
    <text evidence="13">The sequence shown here is derived from an EMBL/GenBank/DDBJ whole genome shotgun (WGS) entry which is preliminary data.</text>
</comment>
<keyword evidence="8" id="KW-0472">Membrane</keyword>
<evidence type="ECO:0000313" key="14">
    <source>
        <dbReference type="Proteomes" id="UP001595974"/>
    </source>
</evidence>
<keyword evidence="5 9" id="KW-0997">Cell inner membrane</keyword>
<feature type="domain" description="AprE-like beta-barrel" evidence="12">
    <location>
        <begin position="363"/>
        <end position="452"/>
    </location>
</feature>
<accession>A0ABW1AWE9</accession>
<evidence type="ECO:0000256" key="2">
    <source>
        <dbReference type="ARBA" id="ARBA00009477"/>
    </source>
</evidence>
<keyword evidence="4 9" id="KW-1003">Cell membrane</keyword>
<dbReference type="Gene3D" id="2.40.30.170">
    <property type="match status" value="1"/>
</dbReference>
<evidence type="ECO:0000259" key="12">
    <source>
        <dbReference type="Pfam" id="PF26002"/>
    </source>
</evidence>
<dbReference type="InterPro" id="IPR058982">
    <property type="entry name" value="Beta-barrel_AprE"/>
</dbReference>
<organism evidence="13 14">
    <name type="scientific">Thauera sinica</name>
    <dbReference type="NCBI Taxonomy" id="2665146"/>
    <lineage>
        <taxon>Bacteria</taxon>
        <taxon>Pseudomonadati</taxon>
        <taxon>Pseudomonadota</taxon>
        <taxon>Betaproteobacteria</taxon>
        <taxon>Rhodocyclales</taxon>
        <taxon>Zoogloeaceae</taxon>
        <taxon>Thauera</taxon>
    </lineage>
</organism>
<evidence type="ECO:0000313" key="13">
    <source>
        <dbReference type="EMBL" id="MFC5771576.1"/>
    </source>
</evidence>
<dbReference type="InterPro" id="IPR010129">
    <property type="entry name" value="T1SS_HlyD"/>
</dbReference>